<dbReference type="InterPro" id="IPR000792">
    <property type="entry name" value="Tscrpt_reg_LuxR_C"/>
</dbReference>
<dbReference type="Proteomes" id="UP001589774">
    <property type="component" value="Unassembled WGS sequence"/>
</dbReference>
<dbReference type="SUPFAM" id="SSF48452">
    <property type="entry name" value="TPR-like"/>
    <property type="match status" value="1"/>
</dbReference>
<dbReference type="PROSITE" id="PS00622">
    <property type="entry name" value="HTH_LUXR_1"/>
    <property type="match status" value="1"/>
</dbReference>
<dbReference type="InterPro" id="IPR036388">
    <property type="entry name" value="WH-like_DNA-bd_sf"/>
</dbReference>
<feature type="domain" description="HTH luxR-type" evidence="3">
    <location>
        <begin position="569"/>
        <end position="596"/>
    </location>
</feature>
<evidence type="ECO:0000256" key="2">
    <source>
        <dbReference type="SAM" id="Phobius"/>
    </source>
</evidence>
<organism evidence="4 5">
    <name type="scientific">Olivibacter oleidegradans</name>
    <dbReference type="NCBI Taxonomy" id="760123"/>
    <lineage>
        <taxon>Bacteria</taxon>
        <taxon>Pseudomonadati</taxon>
        <taxon>Bacteroidota</taxon>
        <taxon>Sphingobacteriia</taxon>
        <taxon>Sphingobacteriales</taxon>
        <taxon>Sphingobacteriaceae</taxon>
        <taxon>Olivibacter</taxon>
    </lineage>
</organism>
<dbReference type="SMART" id="SM00421">
    <property type="entry name" value="HTH_LUXR"/>
    <property type="match status" value="1"/>
</dbReference>
<dbReference type="SUPFAM" id="SSF46894">
    <property type="entry name" value="C-terminal effector domain of the bipartite response regulators"/>
    <property type="match status" value="1"/>
</dbReference>
<dbReference type="EMBL" id="JBHLWO010000007">
    <property type="protein sequence ID" value="MFC0321747.1"/>
    <property type="molecule type" value="Genomic_DNA"/>
</dbReference>
<name>A0ABV6HS80_9SPHI</name>
<keyword evidence="1" id="KW-0175">Coiled coil</keyword>
<keyword evidence="5" id="KW-1185">Reference proteome</keyword>
<feature type="transmembrane region" description="Helical" evidence="2">
    <location>
        <begin position="409"/>
        <end position="429"/>
    </location>
</feature>
<proteinExistence type="predicted"/>
<keyword evidence="2" id="KW-0472">Membrane</keyword>
<dbReference type="InterPro" id="IPR011990">
    <property type="entry name" value="TPR-like_helical_dom_sf"/>
</dbReference>
<dbReference type="RefSeq" id="WP_377478001.1">
    <property type="nucleotide sequence ID" value="NZ_JBHLWO010000007.1"/>
</dbReference>
<evidence type="ECO:0000313" key="4">
    <source>
        <dbReference type="EMBL" id="MFC0321747.1"/>
    </source>
</evidence>
<dbReference type="Gene3D" id="1.25.40.10">
    <property type="entry name" value="Tetratricopeptide repeat domain"/>
    <property type="match status" value="1"/>
</dbReference>
<comment type="caution">
    <text evidence="4">The sequence shown here is derived from an EMBL/GenBank/DDBJ whole genome shotgun (WGS) entry which is preliminary data.</text>
</comment>
<sequence length="616" mass="70864">MHWLNKSLLLICISLFTILYHSKGQEIYIDSLAHLLAQPSTTPQEKPLLLCKLAKANTEKDLKKSFKQAREAIHIGHKLNTYEGPAIGFATLIYLYIQANDIKQAYESLDSALYYASRTSDPVAKGFVEFRNGWLDLVNGESDKSITKLLKALDLFKTVNFYEYEATIYHYLASIYGYGNDVNKQLAYARLSFESAKKSGQVDALNTAYFTVGHSFYDRFKLDTTKHDLLDSALIYNKRSVRLSTIQRGRLIAQSNTAAAALNIANSYFKHFPNTYKDSADKYIDFAIEIAKRTNLHEVLMNCYGIRSEYALRGGRYDEAEKTLLNGLAALEGNVLKMPVTKARIFLALSRIAEKKGSEKTALSYLKQHIAYNQEAFDEEKITNIQKMEARYSMAKKEQEISYLKKRNFLYLIIGLSCILTLLFLLSSYNYKLKASTRKQALIDREKEEAQLKAQLKEAEANRLHAEQVLLKEREERLQKEILAGTLQIEEKNGLLEMLSDKIAEKGHLSVDEQIKRIVQQQKRMDKEFEGHKTDFFESESQFFEKLQEKANHTLTRLDLKYCSYILMGLSNKEISTRLSIEPKSIRMARYRLKQKLGLDKNDQLDQFIQQVGRLT</sequence>
<accession>A0ABV6HS80</accession>
<evidence type="ECO:0000259" key="3">
    <source>
        <dbReference type="PROSITE" id="PS00622"/>
    </source>
</evidence>
<dbReference type="Gene3D" id="1.10.10.10">
    <property type="entry name" value="Winged helix-like DNA-binding domain superfamily/Winged helix DNA-binding domain"/>
    <property type="match status" value="1"/>
</dbReference>
<reference evidence="4 5" key="1">
    <citation type="submission" date="2024-09" db="EMBL/GenBank/DDBJ databases">
        <authorList>
            <person name="Sun Q."/>
            <person name="Mori K."/>
        </authorList>
    </citation>
    <scope>NUCLEOTIDE SEQUENCE [LARGE SCALE GENOMIC DNA]</scope>
    <source>
        <strain evidence="4 5">CCM 7765</strain>
    </source>
</reference>
<gene>
    <name evidence="4" type="ORF">ACFFI0_25770</name>
</gene>
<protein>
    <submittedName>
        <fullName evidence="4">LuxR C-terminal-related transcriptional regulator</fullName>
    </submittedName>
</protein>
<dbReference type="Pfam" id="PF00196">
    <property type="entry name" value="GerE"/>
    <property type="match status" value="1"/>
</dbReference>
<keyword evidence="2" id="KW-0812">Transmembrane</keyword>
<feature type="coiled-coil region" evidence="1">
    <location>
        <begin position="438"/>
        <end position="481"/>
    </location>
</feature>
<evidence type="ECO:0000313" key="5">
    <source>
        <dbReference type="Proteomes" id="UP001589774"/>
    </source>
</evidence>
<evidence type="ECO:0000256" key="1">
    <source>
        <dbReference type="SAM" id="Coils"/>
    </source>
</evidence>
<keyword evidence="2" id="KW-1133">Transmembrane helix</keyword>
<dbReference type="InterPro" id="IPR016032">
    <property type="entry name" value="Sig_transdc_resp-reg_C-effctor"/>
</dbReference>